<feature type="region of interest" description="Disordered" evidence="1">
    <location>
        <begin position="159"/>
        <end position="197"/>
    </location>
</feature>
<evidence type="ECO:0000313" key="3">
    <source>
        <dbReference type="Proteomes" id="UP001595823"/>
    </source>
</evidence>
<comment type="caution">
    <text evidence="2">The sequence shown here is derived from an EMBL/GenBank/DDBJ whole genome shotgun (WGS) entry which is preliminary data.</text>
</comment>
<protein>
    <submittedName>
        <fullName evidence="2">Uncharacterized protein</fullName>
    </submittedName>
</protein>
<dbReference type="Proteomes" id="UP001595823">
    <property type="component" value="Unassembled WGS sequence"/>
</dbReference>
<name>A0ABV8TUC6_9ACTN</name>
<keyword evidence="3" id="KW-1185">Reference proteome</keyword>
<proteinExistence type="predicted"/>
<gene>
    <name evidence="2" type="ORF">ACFPET_02385</name>
</gene>
<organism evidence="2 3">
    <name type="scientific">Salininema proteolyticum</name>
    <dbReference type="NCBI Taxonomy" id="1607685"/>
    <lineage>
        <taxon>Bacteria</taxon>
        <taxon>Bacillati</taxon>
        <taxon>Actinomycetota</taxon>
        <taxon>Actinomycetes</taxon>
        <taxon>Glycomycetales</taxon>
        <taxon>Glycomycetaceae</taxon>
        <taxon>Salininema</taxon>
    </lineage>
</organism>
<sequence length="197" mass="22235">MPEEFKDNYTQAEALPLMEEEAAAAVEAIPDFPGFSGRGWRASTSDVNNEFKDGYTDLEISYMFDREVGHTQPVREELGKLLRDHWEERGYEIHGEKSQEDDRFGTTDYSVMATRSDGINLWFRVLDRVSLKISYRGAKESEPGEVPYIAPVGGIDPGGEKDVVDDFFPDGIPEDQANRAPVRDPFAEEDVDYEGTL</sequence>
<dbReference type="RefSeq" id="WP_380617778.1">
    <property type="nucleotide sequence ID" value="NZ_JBHSDK010000002.1"/>
</dbReference>
<evidence type="ECO:0000256" key="1">
    <source>
        <dbReference type="SAM" id="MobiDB-lite"/>
    </source>
</evidence>
<accession>A0ABV8TUC6</accession>
<reference evidence="3" key="1">
    <citation type="journal article" date="2019" name="Int. J. Syst. Evol. Microbiol.">
        <title>The Global Catalogue of Microorganisms (GCM) 10K type strain sequencing project: providing services to taxonomists for standard genome sequencing and annotation.</title>
        <authorList>
            <consortium name="The Broad Institute Genomics Platform"/>
            <consortium name="The Broad Institute Genome Sequencing Center for Infectious Disease"/>
            <person name="Wu L."/>
            <person name="Ma J."/>
        </authorList>
    </citation>
    <scope>NUCLEOTIDE SEQUENCE [LARGE SCALE GENOMIC DNA]</scope>
    <source>
        <strain evidence="3">IBRC-M 10908</strain>
    </source>
</reference>
<feature type="compositionally biased region" description="Acidic residues" evidence="1">
    <location>
        <begin position="187"/>
        <end position="197"/>
    </location>
</feature>
<dbReference type="EMBL" id="JBHSDK010000002">
    <property type="protein sequence ID" value="MFC4334043.1"/>
    <property type="molecule type" value="Genomic_DNA"/>
</dbReference>
<evidence type="ECO:0000313" key="2">
    <source>
        <dbReference type="EMBL" id="MFC4334043.1"/>
    </source>
</evidence>